<feature type="region of interest" description="Disordered" evidence="1">
    <location>
        <begin position="128"/>
        <end position="165"/>
    </location>
</feature>
<feature type="compositionally biased region" description="Polar residues" evidence="1">
    <location>
        <begin position="65"/>
        <end position="77"/>
    </location>
</feature>
<reference evidence="3" key="1">
    <citation type="journal article" date="2012" name="Proc. Natl. Acad. Sci. U.S.A.">
        <title>Antigenic diversity is generated by distinct evolutionary mechanisms in African trypanosome species.</title>
        <authorList>
            <person name="Jackson A.P."/>
            <person name="Berry A."/>
            <person name="Aslett M."/>
            <person name="Allison H.C."/>
            <person name="Burton P."/>
            <person name="Vavrova-Anderson J."/>
            <person name="Brown R."/>
            <person name="Browne H."/>
            <person name="Corton N."/>
            <person name="Hauser H."/>
            <person name="Gamble J."/>
            <person name="Gilderthorp R."/>
            <person name="Marcello L."/>
            <person name="McQuillan J."/>
            <person name="Otto T.D."/>
            <person name="Quail M.A."/>
            <person name="Sanders M.J."/>
            <person name="van Tonder A."/>
            <person name="Ginger M.L."/>
            <person name="Field M.C."/>
            <person name="Barry J.D."/>
            <person name="Hertz-Fowler C."/>
            <person name="Berriman M."/>
        </authorList>
    </citation>
    <scope>NUCLEOTIDE SEQUENCE</scope>
    <source>
        <strain evidence="3">Y486</strain>
    </source>
</reference>
<feature type="compositionally biased region" description="Basic and acidic residues" evidence="1">
    <location>
        <begin position="143"/>
        <end position="155"/>
    </location>
</feature>
<gene>
    <name evidence="3" type="ORF">TVY486_1101630</name>
</gene>
<dbReference type="AlphaFoldDB" id="G0UA46"/>
<proteinExistence type="predicted"/>
<feature type="compositionally biased region" description="Acidic residues" evidence="1">
    <location>
        <begin position="560"/>
        <end position="570"/>
    </location>
</feature>
<feature type="region of interest" description="Disordered" evidence="1">
    <location>
        <begin position="268"/>
        <end position="328"/>
    </location>
</feature>
<keyword evidence="2" id="KW-0732">Signal</keyword>
<feature type="region of interest" description="Disordered" evidence="1">
    <location>
        <begin position="65"/>
        <end position="94"/>
    </location>
</feature>
<protein>
    <submittedName>
        <fullName evidence="3">Uncharacterized protein</fullName>
    </submittedName>
</protein>
<evidence type="ECO:0000256" key="2">
    <source>
        <dbReference type="SAM" id="SignalP"/>
    </source>
</evidence>
<name>G0UA46_TRYVY</name>
<feature type="compositionally biased region" description="Polar residues" evidence="1">
    <location>
        <begin position="305"/>
        <end position="328"/>
    </location>
</feature>
<feature type="compositionally biased region" description="Basic and acidic residues" evidence="1">
    <location>
        <begin position="372"/>
        <end position="394"/>
    </location>
</feature>
<organism evidence="3">
    <name type="scientific">Trypanosoma vivax (strain Y486)</name>
    <dbReference type="NCBI Taxonomy" id="1055687"/>
    <lineage>
        <taxon>Eukaryota</taxon>
        <taxon>Discoba</taxon>
        <taxon>Euglenozoa</taxon>
        <taxon>Kinetoplastea</taxon>
        <taxon>Metakinetoplastina</taxon>
        <taxon>Trypanosomatida</taxon>
        <taxon>Trypanosomatidae</taxon>
        <taxon>Trypanosoma</taxon>
        <taxon>Duttonella</taxon>
    </lineage>
</organism>
<dbReference type="VEuPathDB" id="TriTrypDB:TvY486_1101630"/>
<feature type="region of interest" description="Disordered" evidence="1">
    <location>
        <begin position="359"/>
        <end position="580"/>
    </location>
</feature>
<dbReference type="OMA" id="AQANGEH"/>
<sequence>MWRRQSALIASLPLAGLLSGRCVFVRDLRTPVQIEKGPITYPAVLLWSWRSNRQRHLVLSICSPDSCSGSPSATKSTLDAVGKPKGEGTPGAPNALKPEDYFFGRMFLRPYDVASLLTVLEGKVKQAQMQKQHSSLRLRPVKAKSDAFNDSAKERSGKKKKSKSKNAPAFTFLLAGKFTTKSPMVKSGNAEGETLWLDDDDEGDAVETKLANGTYNLNDQRNFRATLKGAELIFVMRHLEAVLSDMFGIQHQHNMRVVNELLKGAQPRVRTDVESNLPSAPERRYRSMGARDPPRLDRGSRRESQAVTTSLPPKDAGNNNKSTLPCSTATNNIDKEAVGTAAAAVAAALPLNAVPDASNSVNERADAACTPRVEETTVERRLAEPQQTVRDHPRAPVVQPRTLDGAGEKHTVKPSECNEENNSHDSEDDSKDDSEDSCESEDDEGVLEQPVRAKSVSGPSDDGSCSVGADSGDNSSESDDDGSDSSKSSSGGSDDEFLDISDDDDDMSDDPKDDESSSDETDNDRKVSGNLDEEDDCDKQLGTDDSDSSLEDSSQSESSSDTDDVTDDEQLFLGTDDSSK</sequence>
<feature type="compositionally biased region" description="Acidic residues" evidence="1">
    <location>
        <begin position="426"/>
        <end position="446"/>
    </location>
</feature>
<dbReference type="EMBL" id="HE573027">
    <property type="protein sequence ID" value="CCC52678.1"/>
    <property type="molecule type" value="Genomic_DNA"/>
</dbReference>
<feature type="compositionally biased region" description="Basic and acidic residues" evidence="1">
    <location>
        <begin position="292"/>
        <end position="304"/>
    </location>
</feature>
<accession>G0UA46</accession>
<feature type="compositionally biased region" description="Acidic residues" evidence="1">
    <location>
        <begin position="493"/>
        <end position="522"/>
    </location>
</feature>
<evidence type="ECO:0000313" key="3">
    <source>
        <dbReference type="EMBL" id="CCC52678.1"/>
    </source>
</evidence>
<feature type="signal peptide" evidence="2">
    <location>
        <begin position="1"/>
        <end position="20"/>
    </location>
</feature>
<evidence type="ECO:0000256" key="1">
    <source>
        <dbReference type="SAM" id="MobiDB-lite"/>
    </source>
</evidence>
<feature type="chain" id="PRO_5003409918" evidence="2">
    <location>
        <begin position="21"/>
        <end position="580"/>
    </location>
</feature>